<evidence type="ECO:0000313" key="4">
    <source>
        <dbReference type="Proteomes" id="UP000663840"/>
    </source>
</evidence>
<dbReference type="EMBL" id="CAJMWR010003887">
    <property type="protein sequence ID" value="CAE6472801.1"/>
    <property type="molecule type" value="Genomic_DNA"/>
</dbReference>
<reference evidence="3" key="1">
    <citation type="submission" date="2021-01" db="EMBL/GenBank/DDBJ databases">
        <authorList>
            <person name="Kaushik A."/>
        </authorList>
    </citation>
    <scope>NUCLEOTIDE SEQUENCE</scope>
    <source>
        <strain evidence="3">AG1-1A</strain>
    </source>
</reference>
<dbReference type="Proteomes" id="UP000663840">
    <property type="component" value="Unassembled WGS sequence"/>
</dbReference>
<keyword evidence="2" id="KW-0812">Transmembrane</keyword>
<protein>
    <submittedName>
        <fullName evidence="3">Uncharacterized protein</fullName>
    </submittedName>
</protein>
<dbReference type="AlphaFoldDB" id="A0A8H3C6W7"/>
<accession>A0A8H3C6W7</accession>
<sequence>MKYLTYRTLATIIFTLVYLLLLELNFIHLPSGFGERMQHNSNYSSELTPGNSSLLPVNSTLHYPLSYSVWFQSSWHHQLIRTRSRLHLAAEAVSINPYSGPQKIVIEGLWKQHLARLGAADLNLSSVVILTSPSIMAEGIQSSPANGYINSRIDLRRRRRAFSALEDEITPPSNALWVRKETVEHPMSVDPSALREEFEKGAIKNKLLKEALASRKLRKGQQRKKNSKANPTG</sequence>
<comment type="caution">
    <text evidence="3">The sequence shown here is derived from an EMBL/GenBank/DDBJ whole genome shotgun (WGS) entry which is preliminary data.</text>
</comment>
<proteinExistence type="predicted"/>
<evidence type="ECO:0000313" key="3">
    <source>
        <dbReference type="EMBL" id="CAE6472801.1"/>
    </source>
</evidence>
<evidence type="ECO:0000256" key="1">
    <source>
        <dbReference type="SAM" id="MobiDB-lite"/>
    </source>
</evidence>
<evidence type="ECO:0000256" key="2">
    <source>
        <dbReference type="SAM" id="Phobius"/>
    </source>
</evidence>
<organism evidence="3 4">
    <name type="scientific">Rhizoctonia solani</name>
    <dbReference type="NCBI Taxonomy" id="456999"/>
    <lineage>
        <taxon>Eukaryota</taxon>
        <taxon>Fungi</taxon>
        <taxon>Dikarya</taxon>
        <taxon>Basidiomycota</taxon>
        <taxon>Agaricomycotina</taxon>
        <taxon>Agaricomycetes</taxon>
        <taxon>Cantharellales</taxon>
        <taxon>Ceratobasidiaceae</taxon>
        <taxon>Rhizoctonia</taxon>
    </lineage>
</organism>
<feature type="transmembrane region" description="Helical" evidence="2">
    <location>
        <begin position="6"/>
        <end position="27"/>
    </location>
</feature>
<gene>
    <name evidence="3" type="ORF">RDB_LOCUS118689</name>
</gene>
<feature type="compositionally biased region" description="Basic residues" evidence="1">
    <location>
        <begin position="215"/>
        <end position="227"/>
    </location>
</feature>
<name>A0A8H3C6W7_9AGAM</name>
<feature type="region of interest" description="Disordered" evidence="1">
    <location>
        <begin position="214"/>
        <end position="233"/>
    </location>
</feature>
<keyword evidence="2" id="KW-0472">Membrane</keyword>
<keyword evidence="2" id="KW-1133">Transmembrane helix</keyword>